<organism evidence="4 5">
    <name type="scientific">Koribacter versatilis (strain Ellin345)</name>
    <dbReference type="NCBI Taxonomy" id="204669"/>
    <lineage>
        <taxon>Bacteria</taxon>
        <taxon>Pseudomonadati</taxon>
        <taxon>Acidobacteriota</taxon>
        <taxon>Terriglobia</taxon>
        <taxon>Terriglobales</taxon>
        <taxon>Candidatus Korobacteraceae</taxon>
        <taxon>Candidatus Korobacter</taxon>
    </lineage>
</organism>
<gene>
    <name evidence="4" type="ordered locus">Acid345_2592</name>
</gene>
<name>Q1INF7_KORVE</name>
<dbReference type="InterPro" id="IPR029056">
    <property type="entry name" value="Ribokinase-like"/>
</dbReference>
<dbReference type="KEGG" id="aba:Acid345_2592"/>
<dbReference type="Pfam" id="PF08543">
    <property type="entry name" value="Phos_pyr_kin"/>
    <property type="match status" value="1"/>
</dbReference>
<keyword evidence="4" id="KW-0418">Kinase</keyword>
<evidence type="ECO:0000259" key="3">
    <source>
        <dbReference type="Pfam" id="PF08543"/>
    </source>
</evidence>
<reference evidence="4 5" key="1">
    <citation type="journal article" date="2009" name="Appl. Environ. Microbiol.">
        <title>Three genomes from the phylum Acidobacteria provide insight into the lifestyles of these microorganisms in soils.</title>
        <authorList>
            <person name="Ward N.L."/>
            <person name="Challacombe J.F."/>
            <person name="Janssen P.H."/>
            <person name="Henrissat B."/>
            <person name="Coutinho P.M."/>
            <person name="Wu M."/>
            <person name="Xie G."/>
            <person name="Haft D.H."/>
            <person name="Sait M."/>
            <person name="Badger J."/>
            <person name="Barabote R.D."/>
            <person name="Bradley B."/>
            <person name="Brettin T.S."/>
            <person name="Brinkac L.M."/>
            <person name="Bruce D."/>
            <person name="Creasy T."/>
            <person name="Daugherty S.C."/>
            <person name="Davidsen T.M."/>
            <person name="DeBoy R.T."/>
            <person name="Detter J.C."/>
            <person name="Dodson R.J."/>
            <person name="Durkin A.S."/>
            <person name="Ganapathy A."/>
            <person name="Gwinn-Giglio M."/>
            <person name="Han C.S."/>
            <person name="Khouri H."/>
            <person name="Kiss H."/>
            <person name="Kothari S.P."/>
            <person name="Madupu R."/>
            <person name="Nelson K.E."/>
            <person name="Nelson W.C."/>
            <person name="Paulsen I."/>
            <person name="Penn K."/>
            <person name="Ren Q."/>
            <person name="Rosovitz M.J."/>
            <person name="Selengut J.D."/>
            <person name="Shrivastava S."/>
            <person name="Sullivan S.A."/>
            <person name="Tapia R."/>
            <person name="Thompson L.S."/>
            <person name="Watkins K.L."/>
            <person name="Yang Q."/>
            <person name="Yu C."/>
            <person name="Zafar N."/>
            <person name="Zhou L."/>
            <person name="Kuske C.R."/>
        </authorList>
    </citation>
    <scope>NUCLEOTIDE SEQUENCE [LARGE SCALE GENOMIC DNA]</scope>
    <source>
        <strain evidence="4 5">Ellin345</strain>
    </source>
</reference>
<dbReference type="GO" id="GO:0008902">
    <property type="term" value="F:hydroxymethylpyrimidine kinase activity"/>
    <property type="evidence" value="ECO:0007669"/>
    <property type="project" value="UniProtKB-EC"/>
</dbReference>
<dbReference type="InterPro" id="IPR013749">
    <property type="entry name" value="PM/HMP-P_kinase-1"/>
</dbReference>
<dbReference type="CDD" id="cd01169">
    <property type="entry name" value="HMPP_kinase"/>
    <property type="match status" value="1"/>
</dbReference>
<dbReference type="EnsemblBacteria" id="ABF41593">
    <property type="protein sequence ID" value="ABF41593"/>
    <property type="gene ID" value="Acid345_2592"/>
</dbReference>
<accession>Q1INF7</accession>
<dbReference type="SUPFAM" id="SSF53613">
    <property type="entry name" value="Ribokinase-like"/>
    <property type="match status" value="1"/>
</dbReference>
<keyword evidence="5" id="KW-1185">Reference proteome</keyword>
<dbReference type="GO" id="GO:0009228">
    <property type="term" value="P:thiamine biosynthetic process"/>
    <property type="evidence" value="ECO:0007669"/>
    <property type="project" value="InterPro"/>
</dbReference>
<dbReference type="Gene3D" id="3.40.1190.20">
    <property type="match status" value="1"/>
</dbReference>
<dbReference type="HOGENOM" id="CLU_020520_0_0_0"/>
<dbReference type="EC" id="2.7.1.49" evidence="2"/>
<dbReference type="EMBL" id="CP000360">
    <property type="protein sequence ID" value="ABF41593.1"/>
    <property type="molecule type" value="Genomic_DNA"/>
</dbReference>
<dbReference type="GO" id="GO:0008972">
    <property type="term" value="F:phosphomethylpyrimidine kinase activity"/>
    <property type="evidence" value="ECO:0007669"/>
    <property type="project" value="InterPro"/>
</dbReference>
<evidence type="ECO:0000313" key="5">
    <source>
        <dbReference type="Proteomes" id="UP000002432"/>
    </source>
</evidence>
<evidence type="ECO:0000256" key="1">
    <source>
        <dbReference type="ARBA" id="ARBA00004948"/>
    </source>
</evidence>
<dbReference type="STRING" id="204669.Acid345_2592"/>
<keyword evidence="4" id="KW-0808">Transferase</keyword>
<dbReference type="AlphaFoldDB" id="Q1INF7"/>
<dbReference type="eggNOG" id="COG0351">
    <property type="taxonomic scope" value="Bacteria"/>
</dbReference>
<dbReference type="GO" id="GO:0005829">
    <property type="term" value="C:cytosol"/>
    <property type="evidence" value="ECO:0007669"/>
    <property type="project" value="TreeGrafter"/>
</dbReference>
<dbReference type="PANTHER" id="PTHR20858:SF17">
    <property type="entry name" value="HYDROXYMETHYLPYRIMIDINE_PHOSPHOMETHYLPYRIMIDINE KINASE THI20-RELATED"/>
    <property type="match status" value="1"/>
</dbReference>
<dbReference type="NCBIfam" id="TIGR00097">
    <property type="entry name" value="HMP-P_kinase"/>
    <property type="match status" value="1"/>
</dbReference>
<protein>
    <recommendedName>
        <fullName evidence="2">hydroxymethylpyrimidine kinase</fullName>
        <ecNumber evidence="2">2.7.1.49</ecNumber>
    </recommendedName>
</protein>
<comment type="pathway">
    <text evidence="1">Cofactor biosynthesis; thiamine diphosphate biosynthesis.</text>
</comment>
<evidence type="ECO:0000313" key="4">
    <source>
        <dbReference type="EMBL" id="ABF41593.1"/>
    </source>
</evidence>
<feature type="domain" description="Pyridoxamine kinase/Phosphomethylpyrimidine kinase" evidence="3">
    <location>
        <begin position="11"/>
        <end position="251"/>
    </location>
</feature>
<dbReference type="Proteomes" id="UP000002432">
    <property type="component" value="Chromosome"/>
</dbReference>
<dbReference type="PANTHER" id="PTHR20858">
    <property type="entry name" value="PHOSPHOMETHYLPYRIMIDINE KINASE"/>
    <property type="match status" value="1"/>
</dbReference>
<evidence type="ECO:0000256" key="2">
    <source>
        <dbReference type="ARBA" id="ARBA00012135"/>
    </source>
</evidence>
<proteinExistence type="predicted"/>
<sequence length="254" mass="27237">MPIVLSIAGYDPSSGAGITADVKTAAAHECYAITCITAVTVQTTEKVFAVEPLRAEIVRDTLYELVRDMPPAAVRIGMLGSGEVAEVVADFLETTRLRNVVLDPVLRSTSGAALIDERGEQVIRARLLKAVDVCTPNEAEARVLAECEASPEGLARELHRKGCPAVVITGGEREDSGDLLSFGDQQEWLRAEKIRSRATHGTGCAFATAIACNLALGRQLREAVVEAKFYVRRAITLGSDEPLGHGRGPMNHFV</sequence>
<dbReference type="InterPro" id="IPR004399">
    <property type="entry name" value="HMP/HMP-P_kinase_dom"/>
</dbReference>